<feature type="transmembrane region" description="Helical" evidence="1">
    <location>
        <begin position="42"/>
        <end position="64"/>
    </location>
</feature>
<dbReference type="GeneID" id="30411497"/>
<dbReference type="Gene3D" id="3.10.450.240">
    <property type="match status" value="1"/>
</dbReference>
<dbReference type="InterPro" id="IPR007379">
    <property type="entry name" value="Tim44-like_dom"/>
</dbReference>
<dbReference type="Proteomes" id="UP000094707">
    <property type="component" value="Chromosome I"/>
</dbReference>
<evidence type="ECO:0000259" key="2">
    <source>
        <dbReference type="SMART" id="SM00978"/>
    </source>
</evidence>
<dbReference type="SUPFAM" id="SSF54427">
    <property type="entry name" value="NTF2-like"/>
    <property type="match status" value="1"/>
</dbReference>
<keyword evidence="1" id="KW-1133">Transmembrane helix</keyword>
<dbReference type="EMBL" id="LT607756">
    <property type="protein sequence ID" value="SCG85214.1"/>
    <property type="molecule type" value="Genomic_DNA"/>
</dbReference>
<proteinExistence type="predicted"/>
<keyword evidence="4" id="KW-1185">Reference proteome</keyword>
<organism evidence="3 4">
    <name type="scientific">Methanobacterium congolense</name>
    <dbReference type="NCBI Taxonomy" id="118062"/>
    <lineage>
        <taxon>Archaea</taxon>
        <taxon>Methanobacteriati</taxon>
        <taxon>Methanobacteriota</taxon>
        <taxon>Methanomada group</taxon>
        <taxon>Methanobacteria</taxon>
        <taxon>Methanobacteriales</taxon>
        <taxon>Methanobacteriaceae</taxon>
        <taxon>Methanobacterium</taxon>
    </lineage>
</organism>
<sequence>MKTFKSKNMAKSIYIFGFLAVLIVLTIDPAFARAGGGSGGGAGLLTIILLPFLIIYSLIISWLVRRKNKEAKELAAQIEQYDPSWNMEKINKIVEDTFYRVQDAWMQRNQDLARDYMSDSIYKQHKIQTDMMLKEHKENILLNIKLDNIKIVEIVDLKEDSRDFFWAYINGSMIDYIADDRSGAFISGDKSKTSFQELWKFVRDPNGKWVLDRIDQHILGDLKKFKSLTEGYDLELDGGYMVCEKCGGFYKLQEGEHPEDFDTCQCGGHLTYHKKVVFQEDMGNQLRKAYKSPNL</sequence>
<evidence type="ECO:0000313" key="3">
    <source>
        <dbReference type="EMBL" id="SCG85214.1"/>
    </source>
</evidence>
<dbReference type="AlphaFoldDB" id="A0A1D3L0N2"/>
<evidence type="ECO:0000256" key="1">
    <source>
        <dbReference type="SAM" id="Phobius"/>
    </source>
</evidence>
<dbReference type="KEGG" id="mcub:MCBB_0641"/>
<gene>
    <name evidence="3" type="ORF">MCBB_0641</name>
</gene>
<dbReference type="SMART" id="SM00978">
    <property type="entry name" value="Tim44"/>
    <property type="match status" value="1"/>
</dbReference>
<reference evidence="3 4" key="1">
    <citation type="submission" date="2016-08" db="EMBL/GenBank/DDBJ databases">
        <authorList>
            <person name="Seilhamer J.J."/>
        </authorList>
    </citation>
    <scope>NUCLEOTIDE SEQUENCE [LARGE SCALE GENOMIC DNA]</scope>
    <source>
        <strain evidence="3">Buetzberg</strain>
    </source>
</reference>
<dbReference type="Pfam" id="PF04280">
    <property type="entry name" value="Tim44"/>
    <property type="match status" value="1"/>
</dbReference>
<dbReference type="RefSeq" id="WP_071906406.1">
    <property type="nucleotide sequence ID" value="NZ_LT607756.1"/>
</dbReference>
<keyword evidence="1" id="KW-0812">Transmembrane</keyword>
<accession>A0A1D3L0N2</accession>
<protein>
    <submittedName>
        <fullName evidence="3">Tim44-like domain protein</fullName>
    </submittedName>
</protein>
<dbReference type="InterPro" id="IPR032710">
    <property type="entry name" value="NTF2-like_dom_sf"/>
</dbReference>
<feature type="domain" description="Tim44-like" evidence="2">
    <location>
        <begin position="71"/>
        <end position="216"/>
    </location>
</feature>
<name>A0A1D3L0N2_9EURY</name>
<evidence type="ECO:0000313" key="4">
    <source>
        <dbReference type="Proteomes" id="UP000094707"/>
    </source>
</evidence>
<keyword evidence="1" id="KW-0472">Membrane</keyword>